<dbReference type="EMBL" id="JAWRVI010000012">
    <property type="protein sequence ID" value="KAK4091390.1"/>
    <property type="molecule type" value="Genomic_DNA"/>
</dbReference>
<evidence type="ECO:0000313" key="3">
    <source>
        <dbReference type="Proteomes" id="UP001287286"/>
    </source>
</evidence>
<feature type="region of interest" description="Disordered" evidence="1">
    <location>
        <begin position="1"/>
        <end position="25"/>
    </location>
</feature>
<gene>
    <name evidence="2" type="ORF">Purlil1_4404</name>
</gene>
<evidence type="ECO:0000313" key="2">
    <source>
        <dbReference type="EMBL" id="KAK4091390.1"/>
    </source>
</evidence>
<sequence>MPSRTSIVSYQDSRPPKAHLKTSPSSVVQHTAVHRLVPVDGASGERTQPSLMSSRGHLPAKVHASTMGQLVAQLRLDVVFECLSDRRLVTVVSVPNDIGCGLAAMISPKDTQPPKLGDGFPRSPMQTGNAGPPPCGRQFGQQSREKPQIPNVRWSRGNSRENRFRSATSASSLSSEDLAAEV</sequence>
<protein>
    <submittedName>
        <fullName evidence="2">Uncharacterized protein</fullName>
    </submittedName>
</protein>
<organism evidence="2 3">
    <name type="scientific">Purpureocillium lilacinum</name>
    <name type="common">Paecilomyces lilacinus</name>
    <dbReference type="NCBI Taxonomy" id="33203"/>
    <lineage>
        <taxon>Eukaryota</taxon>
        <taxon>Fungi</taxon>
        <taxon>Dikarya</taxon>
        <taxon>Ascomycota</taxon>
        <taxon>Pezizomycotina</taxon>
        <taxon>Sordariomycetes</taxon>
        <taxon>Hypocreomycetidae</taxon>
        <taxon>Hypocreales</taxon>
        <taxon>Ophiocordycipitaceae</taxon>
        <taxon>Purpureocillium</taxon>
    </lineage>
</organism>
<evidence type="ECO:0000256" key="1">
    <source>
        <dbReference type="SAM" id="MobiDB-lite"/>
    </source>
</evidence>
<proteinExistence type="predicted"/>
<comment type="caution">
    <text evidence="2">The sequence shown here is derived from an EMBL/GenBank/DDBJ whole genome shotgun (WGS) entry which is preliminary data.</text>
</comment>
<reference evidence="2 3" key="1">
    <citation type="journal article" date="2024" name="Microbiol. Resour. Announc.">
        <title>Genome annotations for the ascomycete fungi Trichoderma harzianum, Trichoderma aggressivum, and Purpureocillium lilacinum.</title>
        <authorList>
            <person name="Beijen E.P.W."/>
            <person name="Ohm R.A."/>
        </authorList>
    </citation>
    <scope>NUCLEOTIDE SEQUENCE [LARGE SCALE GENOMIC DNA]</scope>
    <source>
        <strain evidence="2 3">CBS 150709</strain>
    </source>
</reference>
<name>A0ABR0C5D8_PURLI</name>
<feature type="compositionally biased region" description="Low complexity" evidence="1">
    <location>
        <begin position="166"/>
        <end position="182"/>
    </location>
</feature>
<feature type="compositionally biased region" description="Polar residues" evidence="1">
    <location>
        <begin position="1"/>
        <end position="12"/>
    </location>
</feature>
<dbReference type="Proteomes" id="UP001287286">
    <property type="component" value="Unassembled WGS sequence"/>
</dbReference>
<feature type="region of interest" description="Disordered" evidence="1">
    <location>
        <begin position="108"/>
        <end position="182"/>
    </location>
</feature>
<keyword evidence="3" id="KW-1185">Reference proteome</keyword>
<accession>A0ABR0C5D8</accession>